<organism evidence="3 4">
    <name type="scientific">Rhodococcus jostii</name>
    <dbReference type="NCBI Taxonomy" id="132919"/>
    <lineage>
        <taxon>Bacteria</taxon>
        <taxon>Bacillati</taxon>
        <taxon>Actinomycetota</taxon>
        <taxon>Actinomycetes</taxon>
        <taxon>Mycobacteriales</taxon>
        <taxon>Nocardiaceae</taxon>
        <taxon>Rhodococcus</taxon>
    </lineage>
</organism>
<proteinExistence type="predicted"/>
<dbReference type="PANTHER" id="PTHR43283">
    <property type="entry name" value="BETA-LACTAMASE-RELATED"/>
    <property type="match status" value="1"/>
</dbReference>
<gene>
    <name evidence="3" type="ORF">SAMN04490220_5215</name>
</gene>
<feature type="chain" id="PRO_5010336463" evidence="1">
    <location>
        <begin position="30"/>
        <end position="389"/>
    </location>
</feature>
<dbReference type="PROSITE" id="PS51257">
    <property type="entry name" value="PROKAR_LIPOPROTEIN"/>
    <property type="match status" value="1"/>
</dbReference>
<dbReference type="Proteomes" id="UP000183407">
    <property type="component" value="Unassembled WGS sequence"/>
</dbReference>
<dbReference type="PANTHER" id="PTHR43283:SF18">
    <property type="match status" value="1"/>
</dbReference>
<dbReference type="InterPro" id="IPR001466">
    <property type="entry name" value="Beta-lactam-related"/>
</dbReference>
<dbReference type="Gene3D" id="3.40.710.10">
    <property type="entry name" value="DD-peptidase/beta-lactamase superfamily"/>
    <property type="match status" value="1"/>
</dbReference>
<evidence type="ECO:0000313" key="4">
    <source>
        <dbReference type="Proteomes" id="UP000183407"/>
    </source>
</evidence>
<reference evidence="4" key="1">
    <citation type="submission" date="2016-10" db="EMBL/GenBank/DDBJ databases">
        <authorList>
            <person name="Varghese N."/>
        </authorList>
    </citation>
    <scope>NUCLEOTIDE SEQUENCE [LARGE SCALE GENOMIC DNA]</scope>
    <source>
        <strain evidence="4">DSM 44719</strain>
    </source>
</reference>
<dbReference type="RefSeq" id="WP_073369239.1">
    <property type="nucleotide sequence ID" value="NZ_FNTL01000004.1"/>
</dbReference>
<dbReference type="EMBL" id="FNTL01000004">
    <property type="protein sequence ID" value="SED68901.1"/>
    <property type="molecule type" value="Genomic_DNA"/>
</dbReference>
<sequence>MSKPTHRWMHRAASAALAVAMGFATISCGSDETSGGGTASTTQEAPEAAKIEEIVRDKLTGLDLTSAVFGVWRGDEQITVGALGGSPIGVAATPEMQLRVGQPMEPMLSTVLLQLDKDGVVPLDRPIAEWVPDFPRADTITPRMLANGTTGISDYVTNPEFLKQFYANPIAGFTAQQIFDLANSRPPLFEPGTSWAYSHSDLCLLGLVMEKAAGKPLGDLIEQHVLDPLGMNNSEVVLTPQMTEPTLHGYTNERGVFEDSTFWNPTAFLNSGNMNSTLSDISVWVRALAAGKLLSEEQFDEMMAPKTAGLGPLTAQKYFAYGVVHTGDWLFMNPAFGGYNGVAFYDTKTDTTIIVYCTLGPKANADTNNAVPIGHDIAAVLVPDRPPSL</sequence>
<accession>A0A1H5CQN6</accession>
<feature type="signal peptide" evidence="1">
    <location>
        <begin position="1"/>
        <end position="29"/>
    </location>
</feature>
<protein>
    <submittedName>
        <fullName evidence="3">D-alanyl-D-alanine carboxypeptidase</fullName>
    </submittedName>
</protein>
<dbReference type="Pfam" id="PF00144">
    <property type="entry name" value="Beta-lactamase"/>
    <property type="match status" value="1"/>
</dbReference>
<dbReference type="GO" id="GO:0004180">
    <property type="term" value="F:carboxypeptidase activity"/>
    <property type="evidence" value="ECO:0007669"/>
    <property type="project" value="UniProtKB-KW"/>
</dbReference>
<keyword evidence="1" id="KW-0732">Signal</keyword>
<evidence type="ECO:0000259" key="2">
    <source>
        <dbReference type="Pfam" id="PF00144"/>
    </source>
</evidence>
<name>A0A1H5CQN6_RHOJO</name>
<dbReference type="InterPro" id="IPR012338">
    <property type="entry name" value="Beta-lactam/transpept-like"/>
</dbReference>
<keyword evidence="3" id="KW-0645">Protease</keyword>
<keyword evidence="3" id="KW-0378">Hydrolase</keyword>
<dbReference type="AlphaFoldDB" id="A0A1H5CQN6"/>
<dbReference type="SUPFAM" id="SSF56601">
    <property type="entry name" value="beta-lactamase/transpeptidase-like"/>
    <property type="match status" value="1"/>
</dbReference>
<dbReference type="OrthoDB" id="3174977at2"/>
<evidence type="ECO:0000313" key="3">
    <source>
        <dbReference type="EMBL" id="SED68901.1"/>
    </source>
</evidence>
<feature type="domain" description="Beta-lactamase-related" evidence="2">
    <location>
        <begin position="55"/>
        <end position="363"/>
    </location>
</feature>
<evidence type="ECO:0000256" key="1">
    <source>
        <dbReference type="SAM" id="SignalP"/>
    </source>
</evidence>
<dbReference type="InterPro" id="IPR050789">
    <property type="entry name" value="Diverse_Enzym_Activities"/>
</dbReference>
<keyword evidence="3" id="KW-0121">Carboxypeptidase</keyword>